<gene>
    <name evidence="7" type="ORF">QWZ14_24580</name>
</gene>
<keyword evidence="5 6" id="KW-0472">Membrane</keyword>
<evidence type="ECO:0000313" key="8">
    <source>
        <dbReference type="Proteomes" id="UP001529369"/>
    </source>
</evidence>
<dbReference type="PIRSF" id="PIRSF016565">
    <property type="entry name" value="PucC"/>
    <property type="match status" value="1"/>
</dbReference>
<reference evidence="8" key="1">
    <citation type="journal article" date="2019" name="Int. J. Syst. Evol. Microbiol.">
        <title>The Global Catalogue of Microorganisms (GCM) 10K type strain sequencing project: providing services to taxonomists for standard genome sequencing and annotation.</title>
        <authorList>
            <consortium name="The Broad Institute Genomics Platform"/>
            <consortium name="The Broad Institute Genome Sequencing Center for Infectious Disease"/>
            <person name="Wu L."/>
            <person name="Ma J."/>
        </authorList>
    </citation>
    <scope>NUCLEOTIDE SEQUENCE [LARGE SCALE GENOMIC DNA]</scope>
    <source>
        <strain evidence="8">CECT 7131</strain>
    </source>
</reference>
<feature type="transmembrane region" description="Helical" evidence="6">
    <location>
        <begin position="255"/>
        <end position="271"/>
    </location>
</feature>
<dbReference type="Proteomes" id="UP001529369">
    <property type="component" value="Unassembled WGS sequence"/>
</dbReference>
<name>A0ABT8ACT1_9PROT</name>
<feature type="transmembrane region" description="Helical" evidence="6">
    <location>
        <begin position="283"/>
        <end position="310"/>
    </location>
</feature>
<keyword evidence="8" id="KW-1185">Reference proteome</keyword>
<feature type="transmembrane region" description="Helical" evidence="6">
    <location>
        <begin position="30"/>
        <end position="51"/>
    </location>
</feature>
<evidence type="ECO:0000256" key="4">
    <source>
        <dbReference type="ARBA" id="ARBA00022989"/>
    </source>
</evidence>
<dbReference type="Pfam" id="PF03209">
    <property type="entry name" value="PUCC"/>
    <property type="match status" value="1"/>
</dbReference>
<dbReference type="CDD" id="cd06176">
    <property type="entry name" value="MFS_BCD_PucC-like"/>
    <property type="match status" value="1"/>
</dbReference>
<keyword evidence="4 6" id="KW-1133">Transmembrane helix</keyword>
<proteinExistence type="inferred from homology"/>
<feature type="transmembrane region" description="Helical" evidence="6">
    <location>
        <begin position="425"/>
        <end position="451"/>
    </location>
</feature>
<dbReference type="Gene3D" id="1.20.1250.20">
    <property type="entry name" value="MFS general substrate transporter like domains"/>
    <property type="match status" value="1"/>
</dbReference>
<dbReference type="EMBL" id="JAUFPN010000195">
    <property type="protein sequence ID" value="MDN3567567.1"/>
    <property type="molecule type" value="Genomic_DNA"/>
</dbReference>
<feature type="transmembrane region" description="Helical" evidence="6">
    <location>
        <begin position="172"/>
        <end position="191"/>
    </location>
</feature>
<sequence length="473" mass="49413">MRLSRAWMRLSPDLLPFADAASESLPLGRLLRLSLFQVSIGMVSVLLIGTLNRVMIVELQVPTWLVAVMLSLPLVAAPLRALIGFRSDQHKSVLGWRRVPYIWMGSIVMFGGLSMMPFALILLSGDSTAPPIVNQLIAGICFLIVGAGLHTTQTVGLALATDLSPPENQPRVVALLSVMLLLSMLVTALIYGALLSNFSQLRLIQVIQGTALLSITLNLVALWKQEARNPEATRPDRERPGFQQAWRDLRSQGPWIRRLAAVGIGSFAFSMQDVLLEPYGGQILGLSVAQTTLLTALFAAGGISGFVWAARIIGGGGDAHRVAGFGSLCGAFGLAAVMLAAPFDSGAAFAVGTGFIGLGAGLFAHSTLTACMRAAPAEQVGLALGAWGSVQATAAGSAIAVGGVLRDVVSHAAEQGLLGPALTGAVTGYGAVYLIEIALLFAAIAVIGPLVRNTIPGFPHSDRLGLARPAHSP</sequence>
<evidence type="ECO:0000313" key="7">
    <source>
        <dbReference type="EMBL" id="MDN3567567.1"/>
    </source>
</evidence>
<evidence type="ECO:0000256" key="5">
    <source>
        <dbReference type="ARBA" id="ARBA00023136"/>
    </source>
</evidence>
<dbReference type="SUPFAM" id="SSF103473">
    <property type="entry name" value="MFS general substrate transporter"/>
    <property type="match status" value="1"/>
</dbReference>
<comment type="similarity">
    <text evidence="2">Belongs to the PucC family.</text>
</comment>
<keyword evidence="3 6" id="KW-0812">Transmembrane</keyword>
<dbReference type="RefSeq" id="WP_290319612.1">
    <property type="nucleotide sequence ID" value="NZ_JAUFPN010000195.1"/>
</dbReference>
<feature type="transmembrane region" description="Helical" evidence="6">
    <location>
        <begin position="102"/>
        <end position="124"/>
    </location>
</feature>
<comment type="subcellular location">
    <subcellularLocation>
        <location evidence="1">Membrane</location>
        <topology evidence="1">Multi-pass membrane protein</topology>
    </subcellularLocation>
</comment>
<feature type="transmembrane region" description="Helical" evidence="6">
    <location>
        <begin position="380"/>
        <end position="405"/>
    </location>
</feature>
<dbReference type="InterPro" id="IPR036259">
    <property type="entry name" value="MFS_trans_sf"/>
</dbReference>
<feature type="transmembrane region" description="Helical" evidence="6">
    <location>
        <begin position="63"/>
        <end position="82"/>
    </location>
</feature>
<evidence type="ECO:0000256" key="3">
    <source>
        <dbReference type="ARBA" id="ARBA00022692"/>
    </source>
</evidence>
<comment type="caution">
    <text evidence="7">The sequence shown here is derived from an EMBL/GenBank/DDBJ whole genome shotgun (WGS) entry which is preliminary data.</text>
</comment>
<dbReference type="InterPro" id="IPR026036">
    <property type="entry name" value="PucC"/>
</dbReference>
<feature type="transmembrane region" description="Helical" evidence="6">
    <location>
        <begin position="347"/>
        <end position="368"/>
    </location>
</feature>
<feature type="transmembrane region" description="Helical" evidence="6">
    <location>
        <begin position="322"/>
        <end position="341"/>
    </location>
</feature>
<dbReference type="PANTHER" id="PTHR23538:SF1">
    <property type="entry name" value="44.5 KD BACTERIOCHLOROPHYLL SYNTHASE SUBUNIT"/>
    <property type="match status" value="1"/>
</dbReference>
<evidence type="ECO:0000256" key="1">
    <source>
        <dbReference type="ARBA" id="ARBA00004141"/>
    </source>
</evidence>
<dbReference type="PANTHER" id="PTHR23538">
    <property type="entry name" value="44.5 KD BACTERIOCHLOROPHYLL SYNTHASE SUBUNIT"/>
    <property type="match status" value="1"/>
</dbReference>
<evidence type="ECO:0000256" key="6">
    <source>
        <dbReference type="SAM" id="Phobius"/>
    </source>
</evidence>
<feature type="transmembrane region" description="Helical" evidence="6">
    <location>
        <begin position="136"/>
        <end position="160"/>
    </location>
</feature>
<dbReference type="InterPro" id="IPR004896">
    <property type="entry name" value="PucC-rel"/>
</dbReference>
<protein>
    <submittedName>
        <fullName evidence="7">BCD family MFS transporter</fullName>
    </submittedName>
</protein>
<accession>A0ABT8ACT1</accession>
<evidence type="ECO:0000256" key="2">
    <source>
        <dbReference type="ARBA" id="ARBA00008412"/>
    </source>
</evidence>
<organism evidence="7 8">
    <name type="scientific">Paeniroseomonas aquatica</name>
    <dbReference type="NCBI Taxonomy" id="373043"/>
    <lineage>
        <taxon>Bacteria</taxon>
        <taxon>Pseudomonadati</taxon>
        <taxon>Pseudomonadota</taxon>
        <taxon>Alphaproteobacteria</taxon>
        <taxon>Acetobacterales</taxon>
        <taxon>Acetobacteraceae</taxon>
        <taxon>Paeniroseomonas</taxon>
    </lineage>
</organism>